<reference evidence="1 2" key="1">
    <citation type="submission" date="2024-01" db="EMBL/GenBank/DDBJ databases">
        <title>The complete chloroplast genome sequence of Lithospermum erythrorhizon: insights into the phylogenetic relationship among Boraginaceae species and the maternal lineages of purple gromwells.</title>
        <authorList>
            <person name="Okada T."/>
            <person name="Watanabe K."/>
        </authorList>
    </citation>
    <scope>NUCLEOTIDE SEQUENCE [LARGE SCALE GENOMIC DNA]</scope>
</reference>
<protein>
    <submittedName>
        <fullName evidence="1">Uncharacterized protein</fullName>
    </submittedName>
</protein>
<evidence type="ECO:0000313" key="2">
    <source>
        <dbReference type="Proteomes" id="UP001454036"/>
    </source>
</evidence>
<keyword evidence="2" id="KW-1185">Reference proteome</keyword>
<dbReference type="AlphaFoldDB" id="A0AAV3RSP0"/>
<name>A0AAV3RSP0_LITER</name>
<accession>A0AAV3RSP0</accession>
<gene>
    <name evidence="1" type="ORF">LIER_32004</name>
</gene>
<proteinExistence type="predicted"/>
<sequence length="120" mass="13484">MSIFSRIGIAQNLPNNGSKVCKHDVSQHKVLTSVRTSLIESKSSICASNSSMVLQHSTLDFSIDLEMVTINENIMDNCSIIKRSNRTKRKREWVEERSKEWGKQDLDNLCASVSLGNDKA</sequence>
<dbReference type="EMBL" id="BAABME010012106">
    <property type="protein sequence ID" value="GAA0184716.1"/>
    <property type="molecule type" value="Genomic_DNA"/>
</dbReference>
<organism evidence="1 2">
    <name type="scientific">Lithospermum erythrorhizon</name>
    <name type="common">Purple gromwell</name>
    <name type="synonym">Lithospermum officinale var. erythrorhizon</name>
    <dbReference type="NCBI Taxonomy" id="34254"/>
    <lineage>
        <taxon>Eukaryota</taxon>
        <taxon>Viridiplantae</taxon>
        <taxon>Streptophyta</taxon>
        <taxon>Embryophyta</taxon>
        <taxon>Tracheophyta</taxon>
        <taxon>Spermatophyta</taxon>
        <taxon>Magnoliopsida</taxon>
        <taxon>eudicotyledons</taxon>
        <taxon>Gunneridae</taxon>
        <taxon>Pentapetalae</taxon>
        <taxon>asterids</taxon>
        <taxon>lamiids</taxon>
        <taxon>Boraginales</taxon>
        <taxon>Boraginaceae</taxon>
        <taxon>Boraginoideae</taxon>
        <taxon>Lithospermeae</taxon>
        <taxon>Lithospermum</taxon>
    </lineage>
</organism>
<dbReference type="Proteomes" id="UP001454036">
    <property type="component" value="Unassembled WGS sequence"/>
</dbReference>
<comment type="caution">
    <text evidence="1">The sequence shown here is derived from an EMBL/GenBank/DDBJ whole genome shotgun (WGS) entry which is preliminary data.</text>
</comment>
<evidence type="ECO:0000313" key="1">
    <source>
        <dbReference type="EMBL" id="GAA0184716.1"/>
    </source>
</evidence>